<dbReference type="AlphaFoldDB" id="A0AAN7SF13"/>
<evidence type="ECO:0000313" key="2">
    <source>
        <dbReference type="EMBL" id="KAK4875744.1"/>
    </source>
</evidence>
<organism evidence="2 3">
    <name type="scientific">Aquatica leii</name>
    <dbReference type="NCBI Taxonomy" id="1421715"/>
    <lineage>
        <taxon>Eukaryota</taxon>
        <taxon>Metazoa</taxon>
        <taxon>Ecdysozoa</taxon>
        <taxon>Arthropoda</taxon>
        <taxon>Hexapoda</taxon>
        <taxon>Insecta</taxon>
        <taxon>Pterygota</taxon>
        <taxon>Neoptera</taxon>
        <taxon>Endopterygota</taxon>
        <taxon>Coleoptera</taxon>
        <taxon>Polyphaga</taxon>
        <taxon>Elateriformia</taxon>
        <taxon>Elateroidea</taxon>
        <taxon>Lampyridae</taxon>
        <taxon>Luciolinae</taxon>
        <taxon>Aquatica</taxon>
    </lineage>
</organism>
<dbReference type="Pfam" id="PF08213">
    <property type="entry name" value="COX24_C"/>
    <property type="match status" value="1"/>
</dbReference>
<protein>
    <recommendedName>
        <fullName evidence="1">Ribosomal protein mS38 C-terminal domain-containing protein</fullName>
    </recommendedName>
</protein>
<reference evidence="3" key="1">
    <citation type="submission" date="2023-01" db="EMBL/GenBank/DDBJ databases">
        <title>Key to firefly adult light organ development and bioluminescence: homeobox transcription factors regulate luciferase expression and transportation to peroxisome.</title>
        <authorList>
            <person name="Fu X."/>
        </authorList>
    </citation>
    <scope>NUCLEOTIDE SEQUENCE [LARGE SCALE GENOMIC DNA]</scope>
</reference>
<proteinExistence type="predicted"/>
<dbReference type="Proteomes" id="UP001353858">
    <property type="component" value="Unassembled WGS sequence"/>
</dbReference>
<accession>A0AAN7SF13</accession>
<evidence type="ECO:0000259" key="1">
    <source>
        <dbReference type="SMART" id="SM01155"/>
    </source>
</evidence>
<evidence type="ECO:0000313" key="3">
    <source>
        <dbReference type="Proteomes" id="UP001353858"/>
    </source>
</evidence>
<dbReference type="InterPro" id="IPR013177">
    <property type="entry name" value="Ribosomal_mS38_C"/>
</dbReference>
<sequence>MSFAIKLFKYCNKGLITSIANRCLSTINTSSLPSQAPLLSHSLLNHWIYQCPNPIGHPIKIINEIQLPNELIWKPSLIEPDLNINEIEDPLNVNNHEKNAARLIVIRRKKMKKHKLKKLRKKLKYERAKIRQRRELKKEKEFQGRLIAQYKKAESFSAEEYVAEKLKEYTKEPPIPFYLTDKYKELMRRKRLRLDVNPKV</sequence>
<feature type="domain" description="Ribosomal protein mS38 C-terminal" evidence="1">
    <location>
        <begin position="99"/>
        <end position="132"/>
    </location>
</feature>
<dbReference type="SMART" id="SM01155">
    <property type="entry name" value="DUF1713"/>
    <property type="match status" value="1"/>
</dbReference>
<name>A0AAN7SF13_9COLE</name>
<dbReference type="EMBL" id="JARPUR010000005">
    <property type="protein sequence ID" value="KAK4875744.1"/>
    <property type="molecule type" value="Genomic_DNA"/>
</dbReference>
<comment type="caution">
    <text evidence="2">The sequence shown here is derived from an EMBL/GenBank/DDBJ whole genome shotgun (WGS) entry which is preliminary data.</text>
</comment>
<gene>
    <name evidence="2" type="ORF">RN001_012166</name>
</gene>
<keyword evidence="3" id="KW-1185">Reference proteome</keyword>